<sequence length="261" mass="29553">MANQIDKFILKLPPNRQLLCHLLMDKDWFKKSDFQVQKEVLSLPNEFEGFVYDLAQRQDRIGNVNIQKLVKINRGDYLITPQFLVYSPKTKKTFTREYVSWSLGKNPGVKGILLVKTENRISHFITVETEKFPIGKSTFDAIGGLSMYNPNQIIGLLSKQIENTINKKMGLTSLKIDEIYDLGRLETDNGLTPNHPGIFAAVIDGNQAQKIAIPDQTTSKSGLFTINIIPIEQLEMYISKIDDAFFLSTICRLLAKGVITL</sequence>
<protein>
    <recommendedName>
        <fullName evidence="3">Nudix hydrolase domain-containing protein</fullName>
    </recommendedName>
</protein>
<proteinExistence type="predicted"/>
<gene>
    <name evidence="1" type="ORF">UX01_C0016G0008</name>
</gene>
<reference evidence="1 2" key="1">
    <citation type="journal article" date="2015" name="Nature">
        <title>rRNA introns, odd ribosomes, and small enigmatic genomes across a large radiation of phyla.</title>
        <authorList>
            <person name="Brown C.T."/>
            <person name="Hug L.A."/>
            <person name="Thomas B.C."/>
            <person name="Sharon I."/>
            <person name="Castelle C.J."/>
            <person name="Singh A."/>
            <person name="Wilkins M.J."/>
            <person name="Williams K.H."/>
            <person name="Banfield J.F."/>
        </authorList>
    </citation>
    <scope>NUCLEOTIDE SEQUENCE [LARGE SCALE GENOMIC DNA]</scope>
</reference>
<evidence type="ECO:0008006" key="3">
    <source>
        <dbReference type="Google" id="ProtNLM"/>
    </source>
</evidence>
<dbReference type="AlphaFoldDB" id="A0A837IHF0"/>
<dbReference type="Proteomes" id="UP000034078">
    <property type="component" value="Unassembled WGS sequence"/>
</dbReference>
<organism evidence="1 2">
    <name type="scientific">Candidatus Collierbacteria bacterium GW2011_GWB2_45_17</name>
    <dbReference type="NCBI Taxonomy" id="1618388"/>
    <lineage>
        <taxon>Bacteria</taxon>
        <taxon>Candidatus Collieribacteriota</taxon>
    </lineage>
</organism>
<dbReference type="EMBL" id="LCKO01000016">
    <property type="protein sequence ID" value="KKT98951.1"/>
    <property type="molecule type" value="Genomic_DNA"/>
</dbReference>
<name>A0A837IHF0_9BACT</name>
<comment type="caution">
    <text evidence="1">The sequence shown here is derived from an EMBL/GenBank/DDBJ whole genome shotgun (WGS) entry which is preliminary data.</text>
</comment>
<evidence type="ECO:0000313" key="2">
    <source>
        <dbReference type="Proteomes" id="UP000034078"/>
    </source>
</evidence>
<accession>A0A837IHF0</accession>
<evidence type="ECO:0000313" key="1">
    <source>
        <dbReference type="EMBL" id="KKT98951.1"/>
    </source>
</evidence>